<dbReference type="Gene3D" id="3.50.50.60">
    <property type="entry name" value="FAD/NAD(P)-binding domain"/>
    <property type="match status" value="1"/>
</dbReference>
<dbReference type="SUPFAM" id="SSF51905">
    <property type="entry name" value="FAD/NAD(P)-binding domain"/>
    <property type="match status" value="1"/>
</dbReference>
<proteinExistence type="predicted"/>
<comment type="caution">
    <text evidence="6">The sequence shown here is derived from an EMBL/GenBank/DDBJ whole genome shotgun (WGS) entry which is preliminary data.</text>
</comment>
<dbReference type="PANTHER" id="PTHR43400">
    <property type="entry name" value="FUMARATE REDUCTASE"/>
    <property type="match status" value="1"/>
</dbReference>
<dbReference type="Gene3D" id="3.90.700.10">
    <property type="entry name" value="Succinate dehydrogenase/fumarate reductase flavoprotein, catalytic domain"/>
    <property type="match status" value="1"/>
</dbReference>
<name>A0A6L3W0G6_9ACTN</name>
<dbReference type="InterPro" id="IPR050315">
    <property type="entry name" value="FAD-oxidoreductase_2"/>
</dbReference>
<dbReference type="OrthoDB" id="9813348at2"/>
<evidence type="ECO:0000259" key="5">
    <source>
        <dbReference type="Pfam" id="PF00890"/>
    </source>
</evidence>
<keyword evidence="7" id="KW-1185">Reference proteome</keyword>
<dbReference type="EMBL" id="WBMR01000013">
    <property type="protein sequence ID" value="KAB2386318.1"/>
    <property type="molecule type" value="Genomic_DNA"/>
</dbReference>
<dbReference type="PRINTS" id="PR00368">
    <property type="entry name" value="FADPNR"/>
</dbReference>
<dbReference type="InterPro" id="IPR036188">
    <property type="entry name" value="FAD/NAD-bd_sf"/>
</dbReference>
<sequence>MTEQTHRYDVVVVGGGVAGLSAAVSAAENGARVALLERSPEAETGGNTRYTEAFLRMKSLDEVADGFEDALVDDFMGHPDPSIVNDAALPPRRQGALYRATHTVDPDYVAVLAENAPPTLRWMSGHGVRFDFMPTPFLTRSTTRMAPVGGGLAIVETMGKAARGLGVEFHFATTARRLTFSGSGVTGVCAHTPAGPAVFEGAVVLASGGYQGNFELMARYHGDKALTCRPVAKGGNYNKGEGLEMALALGAATAGNFALFHAEPIDPRSGEPEAAIFCFPYGILVNKDGRRFVDEARGTVDAWYERTTRAIQAQADGIAWVILDQRGLAVPNLMAGVRTDVPPVTAPTIGELARQLGLPVAAVGKTVVAYNAACPASDGFDHSAPDGLATIGLDVPKSNWSRPIEQGPFAAYPIMAANVFSFGGLKTTSAAEVVDRDGRPMTGLYAAGELTGLYYSNYTGSTSVLRGATFGRIAGANAAAHAAARAAAGV</sequence>
<dbReference type="RefSeq" id="WP_151539225.1">
    <property type="nucleotide sequence ID" value="NZ_WBMR01000013.1"/>
</dbReference>
<reference evidence="6 7" key="1">
    <citation type="submission" date="2019-09" db="EMBL/GenBank/DDBJ databases">
        <title>Actinomadura physcomitrii sp. nov., a novel actinomycete isolated from moss [Physcomitrium sphaericum (Ludw) Fuernr].</title>
        <authorList>
            <person name="Liu C."/>
            <person name="Zhuang X."/>
        </authorList>
    </citation>
    <scope>NUCLEOTIDE SEQUENCE [LARGE SCALE GENOMIC DNA]</scope>
    <source>
        <strain evidence="6 7">CYP1-1B</strain>
    </source>
</reference>
<evidence type="ECO:0000313" key="7">
    <source>
        <dbReference type="Proteomes" id="UP000483004"/>
    </source>
</evidence>
<keyword evidence="2" id="KW-0285">Flavoprotein</keyword>
<keyword evidence="3" id="KW-0274">FAD</keyword>
<dbReference type="Proteomes" id="UP000483004">
    <property type="component" value="Unassembled WGS sequence"/>
</dbReference>
<evidence type="ECO:0000256" key="4">
    <source>
        <dbReference type="ARBA" id="ARBA00023002"/>
    </source>
</evidence>
<dbReference type="SUPFAM" id="SSF56425">
    <property type="entry name" value="Succinate dehydrogenase/fumarate reductase flavoprotein, catalytic domain"/>
    <property type="match status" value="1"/>
</dbReference>
<evidence type="ECO:0000256" key="1">
    <source>
        <dbReference type="ARBA" id="ARBA00001974"/>
    </source>
</evidence>
<gene>
    <name evidence="6" type="ORF">F9B16_07415</name>
</gene>
<evidence type="ECO:0000313" key="6">
    <source>
        <dbReference type="EMBL" id="KAB2386318.1"/>
    </source>
</evidence>
<comment type="cofactor">
    <cofactor evidence="1">
        <name>FAD</name>
        <dbReference type="ChEBI" id="CHEBI:57692"/>
    </cofactor>
</comment>
<dbReference type="InterPro" id="IPR003953">
    <property type="entry name" value="FAD-dep_OxRdtase_2_FAD-bd"/>
</dbReference>
<dbReference type="Pfam" id="PF00890">
    <property type="entry name" value="FAD_binding_2"/>
    <property type="match status" value="1"/>
</dbReference>
<dbReference type="AlphaFoldDB" id="A0A6L3W0G6"/>
<protein>
    <submittedName>
        <fullName evidence="6">FAD-dependent oxidoreductase</fullName>
    </submittedName>
</protein>
<dbReference type="GO" id="GO:0033765">
    <property type="term" value="F:steroid dehydrogenase activity, acting on the CH-CH group of donors"/>
    <property type="evidence" value="ECO:0007669"/>
    <property type="project" value="UniProtKB-ARBA"/>
</dbReference>
<evidence type="ECO:0000256" key="2">
    <source>
        <dbReference type="ARBA" id="ARBA00022630"/>
    </source>
</evidence>
<dbReference type="InterPro" id="IPR027477">
    <property type="entry name" value="Succ_DH/fumarate_Rdtase_cat_sf"/>
</dbReference>
<dbReference type="PANTHER" id="PTHR43400:SF7">
    <property type="entry name" value="FAD-DEPENDENT OXIDOREDUCTASE 2 FAD BINDING DOMAIN-CONTAINING PROTEIN"/>
    <property type="match status" value="1"/>
</dbReference>
<keyword evidence="4" id="KW-0560">Oxidoreductase</keyword>
<accession>A0A6L3W0G6</accession>
<evidence type="ECO:0000256" key="3">
    <source>
        <dbReference type="ARBA" id="ARBA00022827"/>
    </source>
</evidence>
<feature type="domain" description="FAD-dependent oxidoreductase 2 FAD-binding" evidence="5">
    <location>
        <begin position="9"/>
        <end position="458"/>
    </location>
</feature>
<organism evidence="6 7">
    <name type="scientific">Actinomadura montaniterrae</name>
    <dbReference type="NCBI Taxonomy" id="1803903"/>
    <lineage>
        <taxon>Bacteria</taxon>
        <taxon>Bacillati</taxon>
        <taxon>Actinomycetota</taxon>
        <taxon>Actinomycetes</taxon>
        <taxon>Streptosporangiales</taxon>
        <taxon>Thermomonosporaceae</taxon>
        <taxon>Actinomadura</taxon>
    </lineage>
</organism>